<reference evidence="9 10" key="1">
    <citation type="submission" date="2020-12" db="EMBL/GenBank/DDBJ databases">
        <title>Effect of drift, selection, and recombination on the evolution of hybrid genomes in Candida yeast pathogens.</title>
        <authorList>
            <person name="Mixao V."/>
            <person name="Ksiezopolska E."/>
            <person name="Saus E."/>
            <person name="Boekhout T."/>
            <person name="Gacser A."/>
            <person name="Gabaldon T."/>
        </authorList>
    </citation>
    <scope>NUCLEOTIDE SEQUENCE [LARGE SCALE GENOMIC DNA]</scope>
    <source>
        <strain evidence="9 10">BP57</strain>
    </source>
</reference>
<dbReference type="OrthoDB" id="414698at2759"/>
<evidence type="ECO:0000256" key="6">
    <source>
        <dbReference type="ARBA" id="ARBA00023002"/>
    </source>
</evidence>
<evidence type="ECO:0000259" key="8">
    <source>
        <dbReference type="PROSITE" id="PS51330"/>
    </source>
</evidence>
<evidence type="ECO:0000256" key="7">
    <source>
        <dbReference type="RuleBase" id="RU004474"/>
    </source>
</evidence>
<dbReference type="GeneID" id="93651998"/>
<dbReference type="GO" id="GO:0046655">
    <property type="term" value="P:folic acid metabolic process"/>
    <property type="evidence" value="ECO:0007669"/>
    <property type="project" value="TreeGrafter"/>
</dbReference>
<sequence>MSRPKVTIIVAALKPLYGIGNNGGLPWRLRKDMAFFRRVTTRTTDGSARNAVIMGRKTWDSIPHRFKPLPDRLNVIMSRSFESKVVDEGVVHAKTVDDSLKLLEGFNIERVYVIGGAEIYNEFMKSGLVDTVLLTEVEHSEQKDVELDTFLKFDPSEWVKKSKTQLAQFTGEESVDDDIHDGEFVYNFTLWKKE</sequence>
<dbReference type="InterPro" id="IPR012259">
    <property type="entry name" value="DHFR"/>
</dbReference>
<dbReference type="GO" id="GO:0046654">
    <property type="term" value="P:tetrahydrofolate biosynthetic process"/>
    <property type="evidence" value="ECO:0007669"/>
    <property type="project" value="UniProtKB-UniPathway"/>
</dbReference>
<evidence type="ECO:0000256" key="1">
    <source>
        <dbReference type="ARBA" id="ARBA00004903"/>
    </source>
</evidence>
<dbReference type="GO" id="GO:0004146">
    <property type="term" value="F:dihydrofolate reductase activity"/>
    <property type="evidence" value="ECO:0007669"/>
    <property type="project" value="UniProtKB-EC"/>
</dbReference>
<dbReference type="PROSITE" id="PS00075">
    <property type="entry name" value="DHFR_1"/>
    <property type="match status" value="1"/>
</dbReference>
<dbReference type="AlphaFoldDB" id="A0A8H8DD91"/>
<protein>
    <recommendedName>
        <fullName evidence="3">Dihydrofolate reductase</fullName>
        <ecNumber evidence="2">1.5.1.3</ecNumber>
    </recommendedName>
</protein>
<comment type="caution">
    <text evidence="9">The sequence shown here is derived from an EMBL/GenBank/DDBJ whole genome shotgun (WGS) entry which is preliminary data.</text>
</comment>
<dbReference type="InterPro" id="IPR024072">
    <property type="entry name" value="DHFR-like_dom_sf"/>
</dbReference>
<dbReference type="InterPro" id="IPR001796">
    <property type="entry name" value="DHFR_dom"/>
</dbReference>
<evidence type="ECO:0000256" key="2">
    <source>
        <dbReference type="ARBA" id="ARBA00012856"/>
    </source>
</evidence>
<evidence type="ECO:0000256" key="4">
    <source>
        <dbReference type="ARBA" id="ARBA00022563"/>
    </source>
</evidence>
<dbReference type="InterPro" id="IPR017925">
    <property type="entry name" value="DHFR_CS"/>
</dbReference>
<dbReference type="RefSeq" id="XP_067548717.1">
    <property type="nucleotide sequence ID" value="XM_067692326.1"/>
</dbReference>
<dbReference type="Pfam" id="PF00186">
    <property type="entry name" value="DHFR_1"/>
    <property type="match status" value="1"/>
</dbReference>
<dbReference type="GO" id="GO:0050661">
    <property type="term" value="F:NADP binding"/>
    <property type="evidence" value="ECO:0007669"/>
    <property type="project" value="InterPro"/>
</dbReference>
<dbReference type="GO" id="GO:0046452">
    <property type="term" value="P:dihydrofolate metabolic process"/>
    <property type="evidence" value="ECO:0007669"/>
    <property type="project" value="TreeGrafter"/>
</dbReference>
<dbReference type="PANTHER" id="PTHR48069:SF3">
    <property type="entry name" value="DIHYDROFOLATE REDUCTASE"/>
    <property type="match status" value="1"/>
</dbReference>
<dbReference type="CDD" id="cd00209">
    <property type="entry name" value="DHFR"/>
    <property type="match status" value="1"/>
</dbReference>
<keyword evidence="6" id="KW-0560">Oxidoreductase</keyword>
<gene>
    <name evidence="9" type="ORF">I9W82_003369</name>
</gene>
<dbReference type="Proteomes" id="UP000669133">
    <property type="component" value="Unassembled WGS sequence"/>
</dbReference>
<evidence type="ECO:0000313" key="10">
    <source>
        <dbReference type="Proteomes" id="UP000669133"/>
    </source>
</evidence>
<feature type="domain" description="DHFR" evidence="8">
    <location>
        <begin position="5"/>
        <end position="193"/>
    </location>
</feature>
<dbReference type="SUPFAM" id="SSF53597">
    <property type="entry name" value="Dihydrofolate reductase-like"/>
    <property type="match status" value="1"/>
</dbReference>
<keyword evidence="5" id="KW-0521">NADP</keyword>
<dbReference type="UniPathway" id="UPA00077">
    <property type="reaction ID" value="UER00158"/>
</dbReference>
<name>A0A8H8DD91_9ASCO</name>
<dbReference type="Gene3D" id="3.40.430.10">
    <property type="entry name" value="Dihydrofolate Reductase, subunit A"/>
    <property type="match status" value="1"/>
</dbReference>
<comment type="pathway">
    <text evidence="1">Cofactor biosynthesis; tetrahydrofolate biosynthesis; 5,6,7,8-tetrahydrofolate from 7,8-dihydrofolate: step 1/1.</text>
</comment>
<dbReference type="GO" id="GO:0005739">
    <property type="term" value="C:mitochondrion"/>
    <property type="evidence" value="ECO:0007669"/>
    <property type="project" value="TreeGrafter"/>
</dbReference>
<proteinExistence type="inferred from homology"/>
<dbReference type="PROSITE" id="PS51330">
    <property type="entry name" value="DHFR_2"/>
    <property type="match status" value="1"/>
</dbReference>
<dbReference type="PANTHER" id="PTHR48069">
    <property type="entry name" value="DIHYDROFOLATE REDUCTASE"/>
    <property type="match status" value="1"/>
</dbReference>
<dbReference type="GO" id="GO:0006730">
    <property type="term" value="P:one-carbon metabolic process"/>
    <property type="evidence" value="ECO:0007669"/>
    <property type="project" value="UniProtKB-KW"/>
</dbReference>
<dbReference type="EC" id="1.5.1.3" evidence="2"/>
<evidence type="ECO:0000256" key="3">
    <source>
        <dbReference type="ARBA" id="ARBA00018886"/>
    </source>
</evidence>
<accession>A0A8H8DD91</accession>
<evidence type="ECO:0000256" key="5">
    <source>
        <dbReference type="ARBA" id="ARBA00022857"/>
    </source>
</evidence>
<organism evidence="9 10">
    <name type="scientific">Candida metapsilosis</name>
    <dbReference type="NCBI Taxonomy" id="273372"/>
    <lineage>
        <taxon>Eukaryota</taxon>
        <taxon>Fungi</taxon>
        <taxon>Dikarya</taxon>
        <taxon>Ascomycota</taxon>
        <taxon>Saccharomycotina</taxon>
        <taxon>Pichiomycetes</taxon>
        <taxon>Debaryomycetaceae</taxon>
        <taxon>Candida/Lodderomyces clade</taxon>
        <taxon>Candida</taxon>
    </lineage>
</organism>
<keyword evidence="10" id="KW-1185">Reference proteome</keyword>
<dbReference type="EMBL" id="JAEOAQ010000003">
    <property type="protein sequence ID" value="KAG5419601.1"/>
    <property type="molecule type" value="Genomic_DNA"/>
</dbReference>
<evidence type="ECO:0000313" key="9">
    <source>
        <dbReference type="EMBL" id="KAG5419601.1"/>
    </source>
</evidence>
<comment type="similarity">
    <text evidence="7">Belongs to the dihydrofolate reductase family.</text>
</comment>
<dbReference type="PRINTS" id="PR00070">
    <property type="entry name" value="DHFR"/>
</dbReference>
<keyword evidence="4" id="KW-0554">One-carbon metabolism</keyword>